<gene>
    <name evidence="4" type="ORF">NQ315_000519</name>
</gene>
<reference evidence="4 5" key="1">
    <citation type="journal article" date="2023" name="Insect Mol. Biol.">
        <title>Genome sequencing provides insights into the evolution of gene families encoding plant cell wall-degrading enzymes in longhorned beetles.</title>
        <authorList>
            <person name="Shin N.R."/>
            <person name="Okamura Y."/>
            <person name="Kirsch R."/>
            <person name="Pauchet Y."/>
        </authorList>
    </citation>
    <scope>NUCLEOTIDE SEQUENCE [LARGE SCALE GENOMIC DNA]</scope>
    <source>
        <strain evidence="4">EAD_L_NR</strain>
    </source>
</reference>
<evidence type="ECO:0000259" key="3">
    <source>
        <dbReference type="Pfam" id="PF13359"/>
    </source>
</evidence>
<dbReference type="AlphaFoldDB" id="A0AAV8VDW5"/>
<dbReference type="GO" id="GO:0046872">
    <property type="term" value="F:metal ion binding"/>
    <property type="evidence" value="ECO:0007669"/>
    <property type="project" value="UniProtKB-KW"/>
</dbReference>
<comment type="cofactor">
    <cofactor evidence="1">
        <name>a divalent metal cation</name>
        <dbReference type="ChEBI" id="CHEBI:60240"/>
    </cofactor>
</comment>
<proteinExistence type="predicted"/>
<name>A0AAV8VDW5_9CUCU</name>
<evidence type="ECO:0000256" key="2">
    <source>
        <dbReference type="ARBA" id="ARBA00022723"/>
    </source>
</evidence>
<accession>A0AAV8VDW5</accession>
<dbReference type="InterPro" id="IPR027806">
    <property type="entry name" value="HARBI1_dom"/>
</dbReference>
<organism evidence="4 5">
    <name type="scientific">Exocentrus adspersus</name>
    <dbReference type="NCBI Taxonomy" id="1586481"/>
    <lineage>
        <taxon>Eukaryota</taxon>
        <taxon>Metazoa</taxon>
        <taxon>Ecdysozoa</taxon>
        <taxon>Arthropoda</taxon>
        <taxon>Hexapoda</taxon>
        <taxon>Insecta</taxon>
        <taxon>Pterygota</taxon>
        <taxon>Neoptera</taxon>
        <taxon>Endopterygota</taxon>
        <taxon>Coleoptera</taxon>
        <taxon>Polyphaga</taxon>
        <taxon>Cucujiformia</taxon>
        <taxon>Chrysomeloidea</taxon>
        <taxon>Cerambycidae</taxon>
        <taxon>Lamiinae</taxon>
        <taxon>Acanthocinini</taxon>
        <taxon>Exocentrus</taxon>
    </lineage>
</organism>
<evidence type="ECO:0000313" key="4">
    <source>
        <dbReference type="EMBL" id="KAJ8912026.1"/>
    </source>
</evidence>
<comment type="caution">
    <text evidence="4">The sequence shown here is derived from an EMBL/GenBank/DDBJ whole genome shotgun (WGS) entry which is preliminary data.</text>
</comment>
<evidence type="ECO:0000313" key="5">
    <source>
        <dbReference type="Proteomes" id="UP001159042"/>
    </source>
</evidence>
<keyword evidence="2" id="KW-0479">Metal-binding</keyword>
<dbReference type="EMBL" id="JANEYG010000150">
    <property type="protein sequence ID" value="KAJ8912026.1"/>
    <property type="molecule type" value="Genomic_DNA"/>
</dbReference>
<dbReference type="Pfam" id="PF13359">
    <property type="entry name" value="DDE_Tnp_4"/>
    <property type="match status" value="1"/>
</dbReference>
<protein>
    <recommendedName>
        <fullName evidence="3">DDE Tnp4 domain-containing protein</fullName>
    </recommendedName>
</protein>
<keyword evidence="5" id="KW-1185">Reference proteome</keyword>
<sequence length="98" mass="11420">MRHGGFAVLLRNRRRTEAEVLYNTAHIRTRNVVERLFGTWKRHFPCLQRGLLTKIETSLAICATAVLYNIGLRENEVVEDNLIDEVPVIEISKMQNWD</sequence>
<feature type="domain" description="DDE Tnp4" evidence="3">
    <location>
        <begin position="12"/>
        <end position="67"/>
    </location>
</feature>
<evidence type="ECO:0000256" key="1">
    <source>
        <dbReference type="ARBA" id="ARBA00001968"/>
    </source>
</evidence>
<dbReference type="Proteomes" id="UP001159042">
    <property type="component" value="Unassembled WGS sequence"/>
</dbReference>